<evidence type="ECO:0000313" key="3">
    <source>
        <dbReference type="Proteomes" id="UP000012160"/>
    </source>
</evidence>
<evidence type="ECO:0000313" key="2">
    <source>
        <dbReference type="EMBL" id="EMO46852.1"/>
    </source>
</evidence>
<evidence type="ECO:0000256" key="1">
    <source>
        <dbReference type="SAM" id="Phobius"/>
    </source>
</evidence>
<sequence>MKYFEYMIFVFNGMAFAFFLSFFLEALNPEPHEGALLFNSFAIGVSAYLSLILVHFVSRKGK</sequence>
<name>M6UNY8_9LEPT</name>
<keyword evidence="1" id="KW-1133">Transmembrane helix</keyword>
<feature type="transmembrane region" description="Helical" evidence="1">
    <location>
        <begin position="36"/>
        <end position="57"/>
    </location>
</feature>
<gene>
    <name evidence="2" type="ORF">LEP1GSC187_2206</name>
</gene>
<dbReference type="AlphaFoldDB" id="M6UNY8"/>
<dbReference type="Proteomes" id="UP000012160">
    <property type="component" value="Unassembled WGS sequence"/>
</dbReference>
<keyword evidence="1" id="KW-0812">Transmembrane</keyword>
<proteinExistence type="predicted"/>
<reference evidence="2 3" key="1">
    <citation type="submission" date="2013-01" db="EMBL/GenBank/DDBJ databases">
        <authorList>
            <person name="Harkins D.M."/>
            <person name="Durkin A.S."/>
            <person name="Brinkac L.M."/>
            <person name="Haft D.H."/>
            <person name="Selengut J.D."/>
            <person name="Sanka R."/>
            <person name="DePew J."/>
            <person name="Purushe J."/>
            <person name="Matthias M.A."/>
            <person name="Vinetz J.M."/>
            <person name="Sutton G.G."/>
            <person name="Nierman W.C."/>
            <person name="Fouts D.E."/>
        </authorList>
    </citation>
    <scope>NUCLEOTIDE SEQUENCE [LARGE SCALE GENOMIC DNA]</scope>
    <source>
        <strain evidence="2 3">ZUN179</strain>
    </source>
</reference>
<feature type="transmembrane region" description="Helical" evidence="1">
    <location>
        <begin position="7"/>
        <end position="24"/>
    </location>
</feature>
<accession>M6UNY8</accession>
<keyword evidence="1" id="KW-0472">Membrane</keyword>
<protein>
    <submittedName>
        <fullName evidence="2">Uncharacterized protein</fullName>
    </submittedName>
</protein>
<organism evidence="2 3">
    <name type="scientific">Leptospira santarosai str. ZUN179</name>
    <dbReference type="NCBI Taxonomy" id="1049985"/>
    <lineage>
        <taxon>Bacteria</taxon>
        <taxon>Pseudomonadati</taxon>
        <taxon>Spirochaetota</taxon>
        <taxon>Spirochaetia</taxon>
        <taxon>Leptospirales</taxon>
        <taxon>Leptospiraceae</taxon>
        <taxon>Leptospira</taxon>
    </lineage>
</organism>
<dbReference type="EMBL" id="AHOQ02000016">
    <property type="protein sequence ID" value="EMO46852.1"/>
    <property type="molecule type" value="Genomic_DNA"/>
</dbReference>
<comment type="caution">
    <text evidence="2">The sequence shown here is derived from an EMBL/GenBank/DDBJ whole genome shotgun (WGS) entry which is preliminary data.</text>
</comment>
<dbReference type="RefSeq" id="WP_004485703.1">
    <property type="nucleotide sequence ID" value="NZ_AHOQ02000016.1"/>
</dbReference>